<evidence type="ECO:0000313" key="1">
    <source>
        <dbReference type="EMBL" id="GCB89276.1"/>
    </source>
</evidence>
<dbReference type="AlphaFoldDB" id="A0A401QV34"/>
<name>A0A401QV34_STRNR</name>
<dbReference type="Proteomes" id="UP000288351">
    <property type="component" value="Unassembled WGS sequence"/>
</dbReference>
<dbReference type="EMBL" id="BHXC01000006">
    <property type="protein sequence ID" value="GCB89276.1"/>
    <property type="molecule type" value="Genomic_DNA"/>
</dbReference>
<dbReference type="RefSeq" id="WP_124428098.1">
    <property type="nucleotide sequence ID" value="NZ_BHXC01000006.1"/>
</dbReference>
<proteinExistence type="predicted"/>
<sequence>MLAGLSGRVLPALPHVPVRGPVRPARGRTRLVPVAWDGSAARIVSGHGSAFLHGATMSDAPAALTPDWTDGDPAPLVLTPG</sequence>
<protein>
    <submittedName>
        <fullName evidence="1">Uncharacterized protein</fullName>
    </submittedName>
</protein>
<accession>A0A401QV34</accession>
<dbReference type="GO" id="GO:0032324">
    <property type="term" value="P:molybdopterin cofactor biosynthetic process"/>
    <property type="evidence" value="ECO:0007669"/>
    <property type="project" value="InterPro"/>
</dbReference>
<dbReference type="InterPro" id="IPR036688">
    <property type="entry name" value="MoeA_C_domain_IV_sf"/>
</dbReference>
<dbReference type="SUPFAM" id="SSF63867">
    <property type="entry name" value="MoeA C-terminal domain-like"/>
    <property type="match status" value="1"/>
</dbReference>
<comment type="caution">
    <text evidence="1">The sequence shown here is derived from an EMBL/GenBank/DDBJ whole genome shotgun (WGS) entry which is preliminary data.</text>
</comment>
<gene>
    <name evidence="1" type="ORF">SALB_01950</name>
</gene>
<evidence type="ECO:0000313" key="2">
    <source>
        <dbReference type="Proteomes" id="UP000288351"/>
    </source>
</evidence>
<organism evidence="1 2">
    <name type="scientific">Streptomyces noursei</name>
    <name type="common">Streptomyces albulus</name>
    <dbReference type="NCBI Taxonomy" id="1971"/>
    <lineage>
        <taxon>Bacteria</taxon>
        <taxon>Bacillati</taxon>
        <taxon>Actinomycetota</taxon>
        <taxon>Actinomycetes</taxon>
        <taxon>Kitasatosporales</taxon>
        <taxon>Streptomycetaceae</taxon>
        <taxon>Streptomyces</taxon>
    </lineage>
</organism>
<reference evidence="1 2" key="1">
    <citation type="journal article" date="2019" name="Microbiol. Resour. Announc.">
        <title>Draft Genome Sequence of the Most Traditional epsilon-Poly-l-Lysine Producer, Streptomyces albulus NBRC14147.</title>
        <authorList>
            <person name="Yamanaka K."/>
            <person name="Hamano Y."/>
        </authorList>
    </citation>
    <scope>NUCLEOTIDE SEQUENCE [LARGE SCALE GENOMIC DNA]</scope>
    <source>
        <strain evidence="1 2">NBRC 14147</strain>
    </source>
</reference>